<accession>A0A6J3M4U6</accession>
<keyword evidence="2" id="KW-1185">Reference proteome</keyword>
<dbReference type="Proteomes" id="UP000504637">
    <property type="component" value="Unplaced"/>
</dbReference>
<proteinExistence type="predicted"/>
<evidence type="ECO:0000313" key="3">
    <source>
        <dbReference type="RefSeq" id="XP_033460091.1"/>
    </source>
</evidence>
<evidence type="ECO:0000313" key="2">
    <source>
        <dbReference type="Proteomes" id="UP000504637"/>
    </source>
</evidence>
<reference evidence="3" key="2">
    <citation type="submission" date="2020-04" db="EMBL/GenBank/DDBJ databases">
        <authorList>
            <consortium name="NCBI Genome Project"/>
        </authorList>
    </citation>
    <scope>NUCLEOTIDE SEQUENCE</scope>
    <source>
        <strain evidence="3">CBS 342.82</strain>
    </source>
</reference>
<sequence>MAVDQNFAEMSVNPSGGDGSSPPPYSGPMADPTQAASRAIADDSITTVVSDTTIETISDAPKSDTEPMQYSRQKTPSTANPEIIKPKPVLTKIGVVTPLQDLRSEPALINCPFCEAVTTTKVHHKWTAETM</sequence>
<reference evidence="3" key="3">
    <citation type="submission" date="2025-08" db="UniProtKB">
        <authorList>
            <consortium name="RefSeq"/>
        </authorList>
    </citation>
    <scope>IDENTIFICATION</scope>
    <source>
        <strain evidence="3">CBS 342.82</strain>
    </source>
</reference>
<feature type="compositionally biased region" description="Low complexity" evidence="1">
    <location>
        <begin position="42"/>
        <end position="58"/>
    </location>
</feature>
<dbReference type="RefSeq" id="XP_033460091.1">
    <property type="nucleotide sequence ID" value="XM_033604881.1"/>
</dbReference>
<name>A0A6J3M4U6_9PEZI</name>
<feature type="region of interest" description="Disordered" evidence="1">
    <location>
        <begin position="1"/>
        <end position="83"/>
    </location>
</feature>
<evidence type="ECO:0008006" key="4">
    <source>
        <dbReference type="Google" id="ProtNLM"/>
    </source>
</evidence>
<dbReference type="GeneID" id="54362681"/>
<evidence type="ECO:0000256" key="1">
    <source>
        <dbReference type="SAM" id="MobiDB-lite"/>
    </source>
</evidence>
<gene>
    <name evidence="3" type="ORF">K489DRAFT_380446</name>
</gene>
<reference evidence="3" key="1">
    <citation type="submission" date="2020-01" db="EMBL/GenBank/DDBJ databases">
        <authorList>
            <consortium name="DOE Joint Genome Institute"/>
            <person name="Haridas S."/>
            <person name="Albert R."/>
            <person name="Binder M."/>
            <person name="Bloem J."/>
            <person name="Labutti K."/>
            <person name="Salamov A."/>
            <person name="Andreopoulos B."/>
            <person name="Baker S.E."/>
            <person name="Barry K."/>
            <person name="Bills G."/>
            <person name="Bluhm B.H."/>
            <person name="Cannon C."/>
            <person name="Castanera R."/>
            <person name="Culley D.E."/>
            <person name="Daum C."/>
            <person name="Ezra D."/>
            <person name="Gonzalez J.B."/>
            <person name="Henrissat B."/>
            <person name="Kuo A."/>
            <person name="Liang C."/>
            <person name="Lipzen A."/>
            <person name="Lutzoni F."/>
            <person name="Magnuson J."/>
            <person name="Mondo S."/>
            <person name="Nolan M."/>
            <person name="Ohm R."/>
            <person name="Pangilinan J."/>
            <person name="Park H.-J."/>
            <person name="Ramirez L."/>
            <person name="Alfaro M."/>
            <person name="Sun H."/>
            <person name="Tritt A."/>
            <person name="Yoshinaga Y."/>
            <person name="Zwiers L.-H."/>
            <person name="Turgeon B.G."/>
            <person name="Goodwin S.B."/>
            <person name="Spatafora J.W."/>
            <person name="Crous P.W."/>
            <person name="Grigoriev I.V."/>
        </authorList>
    </citation>
    <scope>NUCLEOTIDE SEQUENCE</scope>
    <source>
        <strain evidence="3">CBS 342.82</strain>
    </source>
</reference>
<organism evidence="3">
    <name type="scientific">Dissoconium aciculare CBS 342.82</name>
    <dbReference type="NCBI Taxonomy" id="1314786"/>
    <lineage>
        <taxon>Eukaryota</taxon>
        <taxon>Fungi</taxon>
        <taxon>Dikarya</taxon>
        <taxon>Ascomycota</taxon>
        <taxon>Pezizomycotina</taxon>
        <taxon>Dothideomycetes</taxon>
        <taxon>Dothideomycetidae</taxon>
        <taxon>Mycosphaerellales</taxon>
        <taxon>Dissoconiaceae</taxon>
        <taxon>Dissoconium</taxon>
    </lineage>
</organism>
<dbReference type="OrthoDB" id="3784941at2759"/>
<feature type="compositionally biased region" description="Polar residues" evidence="1">
    <location>
        <begin position="66"/>
        <end position="80"/>
    </location>
</feature>
<protein>
    <recommendedName>
        <fullName evidence="4">LITAF domain-containing protein</fullName>
    </recommendedName>
</protein>
<dbReference type="AlphaFoldDB" id="A0A6J3M4U6"/>